<organism evidence="13 14">
    <name type="scientific">Kingella oralis ATCC 51147</name>
    <dbReference type="NCBI Taxonomy" id="629741"/>
    <lineage>
        <taxon>Bacteria</taxon>
        <taxon>Pseudomonadati</taxon>
        <taxon>Pseudomonadota</taxon>
        <taxon>Betaproteobacteria</taxon>
        <taxon>Neisseriales</taxon>
        <taxon>Neisseriaceae</taxon>
        <taxon>Kingella</taxon>
    </lineage>
</organism>
<dbReference type="PANTHER" id="PTHR11384:SF59">
    <property type="entry name" value="LYSOSOMAL COBALAMIN TRANSPORTER ABCD4"/>
    <property type="match status" value="1"/>
</dbReference>
<dbReference type="AlphaFoldDB" id="C4GG42"/>
<comment type="subcellular location">
    <subcellularLocation>
        <location evidence="1">Cell membrane</location>
        <topology evidence="1">Multi-pass membrane protein</topology>
    </subcellularLocation>
</comment>
<keyword evidence="7 10" id="KW-1133">Transmembrane helix</keyword>
<feature type="domain" description="ABC transmembrane type-1" evidence="12">
    <location>
        <begin position="39"/>
        <end position="335"/>
    </location>
</feature>
<dbReference type="PROSITE" id="PS50929">
    <property type="entry name" value="ABC_TM1F"/>
    <property type="match status" value="1"/>
</dbReference>
<feature type="transmembrane region" description="Helical" evidence="10">
    <location>
        <begin position="33"/>
        <end position="56"/>
    </location>
</feature>
<dbReference type="InterPro" id="IPR017871">
    <property type="entry name" value="ABC_transporter-like_CS"/>
</dbReference>
<keyword evidence="4 10" id="KW-0812">Transmembrane</keyword>
<dbReference type="SMART" id="SM00382">
    <property type="entry name" value="AAA"/>
    <property type="match status" value="1"/>
</dbReference>
<dbReference type="InterPro" id="IPR050835">
    <property type="entry name" value="ABC_transporter_sub-D"/>
</dbReference>
<dbReference type="GO" id="GO:0005524">
    <property type="term" value="F:ATP binding"/>
    <property type="evidence" value="ECO:0007669"/>
    <property type="project" value="UniProtKB-KW"/>
</dbReference>
<dbReference type="InterPro" id="IPR011527">
    <property type="entry name" value="ABC1_TM_dom"/>
</dbReference>
<proteinExistence type="predicted"/>
<evidence type="ECO:0000259" key="12">
    <source>
        <dbReference type="PROSITE" id="PS50929"/>
    </source>
</evidence>
<dbReference type="Gene3D" id="3.40.50.300">
    <property type="entry name" value="P-loop containing nucleotide triphosphate hydrolases"/>
    <property type="match status" value="1"/>
</dbReference>
<dbReference type="Pfam" id="PF00005">
    <property type="entry name" value="ABC_tran"/>
    <property type="match status" value="1"/>
</dbReference>
<name>C4GG42_9NEIS</name>
<evidence type="ECO:0000259" key="11">
    <source>
        <dbReference type="PROSITE" id="PS50893"/>
    </source>
</evidence>
<keyword evidence="6 13" id="KW-0067">ATP-binding</keyword>
<dbReference type="PROSITE" id="PS00211">
    <property type="entry name" value="ABC_TRANSPORTER_1"/>
    <property type="match status" value="1"/>
</dbReference>
<accession>C4GG42</accession>
<comment type="caution">
    <text evidence="13">The sequence shown here is derived from an EMBL/GenBank/DDBJ whole genome shotgun (WGS) entry which is preliminary data.</text>
</comment>
<dbReference type="PROSITE" id="PS50893">
    <property type="entry name" value="ABC_TRANSPORTER_2"/>
    <property type="match status" value="1"/>
</dbReference>
<dbReference type="GO" id="GO:0140359">
    <property type="term" value="F:ABC-type transporter activity"/>
    <property type="evidence" value="ECO:0007669"/>
    <property type="project" value="InterPro"/>
</dbReference>
<feature type="transmembrane region" description="Helical" evidence="10">
    <location>
        <begin position="160"/>
        <end position="179"/>
    </location>
</feature>
<evidence type="ECO:0000256" key="10">
    <source>
        <dbReference type="SAM" id="Phobius"/>
    </source>
</evidence>
<keyword evidence="8 10" id="KW-0472">Membrane</keyword>
<evidence type="ECO:0000256" key="7">
    <source>
        <dbReference type="ARBA" id="ARBA00022989"/>
    </source>
</evidence>
<dbReference type="Pfam" id="PF06472">
    <property type="entry name" value="ABC_membrane_2"/>
    <property type="match status" value="1"/>
</dbReference>
<dbReference type="InterPro" id="IPR027417">
    <property type="entry name" value="P-loop_NTPase"/>
</dbReference>
<dbReference type="Gene3D" id="1.20.1560.10">
    <property type="entry name" value="ABC transporter type 1, transmembrane domain"/>
    <property type="match status" value="1"/>
</dbReference>
<dbReference type="STRING" id="629741.GCWU000324_01109"/>
<feature type="region of interest" description="Disordered" evidence="9">
    <location>
        <begin position="353"/>
        <end position="463"/>
    </location>
</feature>
<sequence length="663" mass="74058">MISAYRKEKMALLKQFLHLARPFWGGKTQWREWLLLASIIGFTLFSIFMSVKIAAWDKRFYDALATFNGKAMPALIVEYCGYMGLIIGCIVCGDWLQKRLVFRWRTHLTERFQQNWLGGHKHYRLQLAGEPDNPDQRIADDIYQLADKSIVLFRSFINNIAKFSAFVGVLWGLSGVQHFTLWEHGFTVRGYLVWVALAYSAASTLLAHLVGRKLKDLNIDRQHREADYRAALLRVRDHAEQVAFYQGADAEQGRLQQRYRRILDNWRRLTNCEFRQETFWAAYVRISIFIPIIATLPMYLAKTLTFGDMMQTRTSFARVQDSFGWFTDSYRRLVEWAAVVERLGGFQAALDRADGQPENAHPNSPSVPSHAYGGGLGWGQTPETSAHSVSTEPAPPPESSSTQEQVSDASKGSLKAAVGRILESDATQRQPETAHPISPSAPSSACGGGLGWGQPAEPQPSEPRPALILAQTTVHTPAGRAMLRPVSLTAAAPEWLLLEGKSGIGKSTLLRVLAGLWPYYGGQYRIEGSRLFLPQRPYLPYGSLRDTVSYPHPCRLADSVLHDILQQVGLGSLKNRLDEASEWHSRLSGGEQQRLSLARALAARPSILFLDEATNQLDDQASLALMQMLKTALPDTLVVGISHQSGVKALFDRSIRLQQAEAG</sequence>
<dbReference type="HOGENOM" id="CLU_007587_6_1_4"/>
<protein>
    <submittedName>
        <fullName evidence="13">ABC transporter, ATP-binding protein</fullName>
    </submittedName>
</protein>
<dbReference type="InterPro" id="IPR003593">
    <property type="entry name" value="AAA+_ATPase"/>
</dbReference>
<keyword evidence="5" id="KW-0547">Nucleotide-binding</keyword>
<dbReference type="InterPro" id="IPR003439">
    <property type="entry name" value="ABC_transporter-like_ATP-bd"/>
</dbReference>
<feature type="domain" description="ABC transporter" evidence="11">
    <location>
        <begin position="468"/>
        <end position="662"/>
    </location>
</feature>
<evidence type="ECO:0000256" key="4">
    <source>
        <dbReference type="ARBA" id="ARBA00022692"/>
    </source>
</evidence>
<evidence type="ECO:0000256" key="1">
    <source>
        <dbReference type="ARBA" id="ARBA00004651"/>
    </source>
</evidence>
<dbReference type="GO" id="GO:0005886">
    <property type="term" value="C:plasma membrane"/>
    <property type="evidence" value="ECO:0007669"/>
    <property type="project" value="UniProtKB-SubCell"/>
</dbReference>
<dbReference type="SUPFAM" id="SSF90123">
    <property type="entry name" value="ABC transporter transmembrane region"/>
    <property type="match status" value="1"/>
</dbReference>
<evidence type="ECO:0000256" key="3">
    <source>
        <dbReference type="ARBA" id="ARBA00022475"/>
    </source>
</evidence>
<keyword evidence="14" id="KW-1185">Reference proteome</keyword>
<evidence type="ECO:0000313" key="13">
    <source>
        <dbReference type="EMBL" id="EEP69197.1"/>
    </source>
</evidence>
<keyword evidence="2" id="KW-0813">Transport</keyword>
<dbReference type="GO" id="GO:0016887">
    <property type="term" value="F:ATP hydrolysis activity"/>
    <property type="evidence" value="ECO:0007669"/>
    <property type="project" value="InterPro"/>
</dbReference>
<gene>
    <name evidence="13" type="ORF">GCWU000324_01109</name>
</gene>
<feature type="transmembrane region" description="Helical" evidence="10">
    <location>
        <begin position="278"/>
        <end position="300"/>
    </location>
</feature>
<evidence type="ECO:0000256" key="5">
    <source>
        <dbReference type="ARBA" id="ARBA00022741"/>
    </source>
</evidence>
<dbReference type="Proteomes" id="UP000003009">
    <property type="component" value="Unassembled WGS sequence"/>
</dbReference>
<dbReference type="PANTHER" id="PTHR11384">
    <property type="entry name" value="ATP-BINDING CASSETTE, SUB-FAMILY D MEMBER"/>
    <property type="match status" value="1"/>
</dbReference>
<keyword evidence="3" id="KW-1003">Cell membrane</keyword>
<dbReference type="EMBL" id="ACJW02000002">
    <property type="protein sequence ID" value="EEP69197.1"/>
    <property type="molecule type" value="Genomic_DNA"/>
</dbReference>
<feature type="transmembrane region" description="Helical" evidence="10">
    <location>
        <begin position="191"/>
        <end position="211"/>
    </location>
</feature>
<feature type="transmembrane region" description="Helical" evidence="10">
    <location>
        <begin position="76"/>
        <end position="96"/>
    </location>
</feature>
<evidence type="ECO:0000313" key="14">
    <source>
        <dbReference type="Proteomes" id="UP000003009"/>
    </source>
</evidence>
<dbReference type="InterPro" id="IPR036640">
    <property type="entry name" value="ABC1_TM_sf"/>
</dbReference>
<evidence type="ECO:0000256" key="8">
    <source>
        <dbReference type="ARBA" id="ARBA00023136"/>
    </source>
</evidence>
<evidence type="ECO:0000256" key="6">
    <source>
        <dbReference type="ARBA" id="ARBA00022840"/>
    </source>
</evidence>
<reference evidence="13" key="1">
    <citation type="submission" date="2009-04" db="EMBL/GenBank/DDBJ databases">
        <authorList>
            <person name="Weinstock G."/>
            <person name="Sodergren E."/>
            <person name="Clifton S."/>
            <person name="Fulton L."/>
            <person name="Fulton B."/>
            <person name="Courtney L."/>
            <person name="Fronick C."/>
            <person name="Harrison M."/>
            <person name="Strong C."/>
            <person name="Farmer C."/>
            <person name="Delahaunty K."/>
            <person name="Markovic C."/>
            <person name="Hall O."/>
            <person name="Minx P."/>
            <person name="Tomlinson C."/>
            <person name="Mitreva M."/>
            <person name="Nelson J."/>
            <person name="Hou S."/>
            <person name="Wollam A."/>
            <person name="Pepin K.H."/>
            <person name="Johnson M."/>
            <person name="Bhonagiri V."/>
            <person name="Nash W.E."/>
            <person name="Warren W."/>
            <person name="Chinwalla A."/>
            <person name="Mardis E.R."/>
            <person name="Wilson R.K."/>
        </authorList>
    </citation>
    <scope>NUCLEOTIDE SEQUENCE [LARGE SCALE GENOMIC DNA]</scope>
    <source>
        <strain evidence="13">ATCC 51147</strain>
    </source>
</reference>
<evidence type="ECO:0000256" key="2">
    <source>
        <dbReference type="ARBA" id="ARBA00022448"/>
    </source>
</evidence>
<dbReference type="SUPFAM" id="SSF52540">
    <property type="entry name" value="P-loop containing nucleoside triphosphate hydrolases"/>
    <property type="match status" value="1"/>
</dbReference>
<evidence type="ECO:0000256" key="9">
    <source>
        <dbReference type="SAM" id="MobiDB-lite"/>
    </source>
</evidence>